<keyword evidence="3" id="KW-1185">Reference proteome</keyword>
<name>A0ABY5RTA0_9HYPH</name>
<organism evidence="2 3">
    <name type="scientific">Microvirga terrae</name>
    <dbReference type="NCBI Taxonomy" id="2740529"/>
    <lineage>
        <taxon>Bacteria</taxon>
        <taxon>Pseudomonadati</taxon>
        <taxon>Pseudomonadota</taxon>
        <taxon>Alphaproteobacteria</taxon>
        <taxon>Hyphomicrobiales</taxon>
        <taxon>Methylobacteriaceae</taxon>
        <taxon>Microvirga</taxon>
    </lineage>
</organism>
<feature type="region of interest" description="Disordered" evidence="1">
    <location>
        <begin position="24"/>
        <end position="93"/>
    </location>
</feature>
<dbReference type="Proteomes" id="UP001017257">
    <property type="component" value="Chromosome"/>
</dbReference>
<reference evidence="2" key="1">
    <citation type="submission" date="2022-08" db="EMBL/GenBank/DDBJ databases">
        <title>Microvirga terrae sp. nov., isolated from soil.</title>
        <authorList>
            <person name="Kim K.H."/>
            <person name="Seo Y.L."/>
            <person name="Kim J.M."/>
            <person name="Lee J.K."/>
            <person name="Han D.M."/>
            <person name="Jeon C.O."/>
        </authorList>
    </citation>
    <scope>NUCLEOTIDE SEQUENCE</scope>
    <source>
        <strain evidence="2">R24</strain>
    </source>
</reference>
<feature type="compositionally biased region" description="Basic and acidic residues" evidence="1">
    <location>
        <begin position="52"/>
        <end position="77"/>
    </location>
</feature>
<evidence type="ECO:0000256" key="1">
    <source>
        <dbReference type="SAM" id="MobiDB-lite"/>
    </source>
</evidence>
<dbReference type="RefSeq" id="WP_173947570.1">
    <property type="nucleotide sequence ID" value="NZ_CP102845.1"/>
</dbReference>
<proteinExistence type="predicted"/>
<protein>
    <submittedName>
        <fullName evidence="2">Uncharacterized protein</fullName>
    </submittedName>
</protein>
<gene>
    <name evidence="2" type="ORF">HPT29_021595</name>
</gene>
<evidence type="ECO:0000313" key="2">
    <source>
        <dbReference type="EMBL" id="UVF19027.1"/>
    </source>
</evidence>
<accession>A0ABY5RTA0</accession>
<evidence type="ECO:0000313" key="3">
    <source>
        <dbReference type="Proteomes" id="UP001017257"/>
    </source>
</evidence>
<dbReference type="EMBL" id="CP102845">
    <property type="protein sequence ID" value="UVF19027.1"/>
    <property type="molecule type" value="Genomic_DNA"/>
</dbReference>
<feature type="compositionally biased region" description="Polar residues" evidence="1">
    <location>
        <begin position="82"/>
        <end position="93"/>
    </location>
</feature>
<sequence>MRSKTSKAWGRARTAAIFKAKAEVMAGKADDRAQGLAERSLNASIVPPTEENSVHRSRDDRSASDRRLDENDQREGLEQADPATSTADSRSTP</sequence>